<gene>
    <name evidence="2" type="ORF">SO802_001792</name>
</gene>
<dbReference type="PANTHER" id="PTHR11926:SF1412">
    <property type="entry name" value="UDP-GLYCOSYLTRANSFERASE 83A1-LIKE"/>
    <property type="match status" value="1"/>
</dbReference>
<proteinExistence type="inferred from homology"/>
<dbReference type="AlphaFoldDB" id="A0AAW2DYX8"/>
<dbReference type="Proteomes" id="UP001459277">
    <property type="component" value="Unassembled WGS sequence"/>
</dbReference>
<protein>
    <submittedName>
        <fullName evidence="2">Uncharacterized protein</fullName>
    </submittedName>
</protein>
<evidence type="ECO:0000313" key="3">
    <source>
        <dbReference type="Proteomes" id="UP001459277"/>
    </source>
</evidence>
<dbReference type="GO" id="GO:0080043">
    <property type="term" value="F:quercetin 3-O-glucosyltransferase activity"/>
    <property type="evidence" value="ECO:0007669"/>
    <property type="project" value="TreeGrafter"/>
</dbReference>
<organism evidence="2 3">
    <name type="scientific">Lithocarpus litseifolius</name>
    <dbReference type="NCBI Taxonomy" id="425828"/>
    <lineage>
        <taxon>Eukaryota</taxon>
        <taxon>Viridiplantae</taxon>
        <taxon>Streptophyta</taxon>
        <taxon>Embryophyta</taxon>
        <taxon>Tracheophyta</taxon>
        <taxon>Spermatophyta</taxon>
        <taxon>Magnoliopsida</taxon>
        <taxon>eudicotyledons</taxon>
        <taxon>Gunneridae</taxon>
        <taxon>Pentapetalae</taxon>
        <taxon>rosids</taxon>
        <taxon>fabids</taxon>
        <taxon>Fagales</taxon>
        <taxon>Fagaceae</taxon>
        <taxon>Lithocarpus</taxon>
    </lineage>
</organism>
<sequence length="328" mass="36829">MRLFVIEVERQKNRNSDDDYQKKRVLLSDFSFLHFLCYNLRKTITLRTRLCNSTFGVLTMLSQAWLQDGMDPLDDGNDIGKLTESIFRVMPGKLEELIKGINRVEGDNITCVIADQSMGWALEVAEKLKLRQAAFWTAAAALLALGFIPKLIDSGIIDNDVTPIKNQMIQLAPNIPSISPTTLAWTCIGDLTTQKIIVDVILRNNCSVKLADWLICNSTYDVEPAAFKMSLEIMPEIIPIGPLLSSNRGQNSTGYFWQEDKSCLEWLDQQPQSSVIYVAFGSFTVFDQTQFQELALGLELSQRPFLLVVRPDVTEGADVAYPTGFLDC</sequence>
<dbReference type="PANTHER" id="PTHR11926">
    <property type="entry name" value="GLUCOSYL/GLUCURONOSYL TRANSFERASES"/>
    <property type="match status" value="1"/>
</dbReference>
<reference evidence="2 3" key="1">
    <citation type="submission" date="2024-01" db="EMBL/GenBank/DDBJ databases">
        <title>A telomere-to-telomere, gap-free genome of sweet tea (Lithocarpus litseifolius).</title>
        <authorList>
            <person name="Zhou J."/>
        </authorList>
    </citation>
    <scope>NUCLEOTIDE SEQUENCE [LARGE SCALE GENOMIC DNA]</scope>
    <source>
        <strain evidence="2">Zhou-2022a</strain>
        <tissue evidence="2">Leaf</tissue>
    </source>
</reference>
<comment type="caution">
    <text evidence="2">The sequence shown here is derived from an EMBL/GenBank/DDBJ whole genome shotgun (WGS) entry which is preliminary data.</text>
</comment>
<dbReference type="EMBL" id="JAZDWU010000001">
    <property type="protein sequence ID" value="KAL0014723.1"/>
    <property type="molecule type" value="Genomic_DNA"/>
</dbReference>
<accession>A0AAW2DYX8</accession>
<comment type="similarity">
    <text evidence="1">Belongs to the UDP-glycosyltransferase family.</text>
</comment>
<keyword evidence="3" id="KW-1185">Reference proteome</keyword>
<dbReference type="GO" id="GO:0080044">
    <property type="term" value="F:quercetin 7-O-glucosyltransferase activity"/>
    <property type="evidence" value="ECO:0007669"/>
    <property type="project" value="TreeGrafter"/>
</dbReference>
<dbReference type="SUPFAM" id="SSF53756">
    <property type="entry name" value="UDP-Glycosyltransferase/glycogen phosphorylase"/>
    <property type="match status" value="1"/>
</dbReference>
<dbReference type="Gene3D" id="3.40.50.2000">
    <property type="entry name" value="Glycogen Phosphorylase B"/>
    <property type="match status" value="2"/>
</dbReference>
<evidence type="ECO:0000256" key="1">
    <source>
        <dbReference type="ARBA" id="ARBA00009995"/>
    </source>
</evidence>
<name>A0AAW2DYX8_9ROSI</name>
<evidence type="ECO:0000313" key="2">
    <source>
        <dbReference type="EMBL" id="KAL0014723.1"/>
    </source>
</evidence>